<organism evidence="2 3">
    <name type="scientific">Desulforamulus reducens (strain ATCC BAA-1160 / DSM 100696 / MI-1)</name>
    <name type="common">Desulfotomaculum reducens</name>
    <dbReference type="NCBI Taxonomy" id="349161"/>
    <lineage>
        <taxon>Bacteria</taxon>
        <taxon>Bacillati</taxon>
        <taxon>Bacillota</taxon>
        <taxon>Clostridia</taxon>
        <taxon>Eubacteriales</taxon>
        <taxon>Peptococcaceae</taxon>
        <taxon>Desulforamulus</taxon>
    </lineage>
</organism>
<keyword evidence="1" id="KW-0812">Transmembrane</keyword>
<evidence type="ECO:0000313" key="3">
    <source>
        <dbReference type="Proteomes" id="UP000001556"/>
    </source>
</evidence>
<dbReference type="HOGENOM" id="CLU_2381502_0_0_9"/>
<evidence type="ECO:0000256" key="1">
    <source>
        <dbReference type="SAM" id="Phobius"/>
    </source>
</evidence>
<keyword evidence="1" id="KW-0472">Membrane</keyword>
<keyword evidence="1" id="KW-1133">Transmembrane helix</keyword>
<protein>
    <submittedName>
        <fullName evidence="2">Uncharacterized protein</fullName>
    </submittedName>
</protein>
<dbReference type="AlphaFoldDB" id="A4J256"/>
<reference evidence="2 3" key="1">
    <citation type="submission" date="2007-03" db="EMBL/GenBank/DDBJ databases">
        <title>Complete sequence of Desulfotomaculum reducens MI-1.</title>
        <authorList>
            <consortium name="US DOE Joint Genome Institute"/>
            <person name="Copeland A."/>
            <person name="Lucas S."/>
            <person name="Lapidus A."/>
            <person name="Barry K."/>
            <person name="Detter J.C."/>
            <person name="Glavina del Rio T."/>
            <person name="Hammon N."/>
            <person name="Israni S."/>
            <person name="Dalin E."/>
            <person name="Tice H."/>
            <person name="Pitluck S."/>
            <person name="Sims D."/>
            <person name="Brettin T."/>
            <person name="Bruce D."/>
            <person name="Han C."/>
            <person name="Tapia R."/>
            <person name="Schmutz J."/>
            <person name="Larimer F."/>
            <person name="Land M."/>
            <person name="Hauser L."/>
            <person name="Kyrpides N."/>
            <person name="Kim E."/>
            <person name="Tebo B.M."/>
            <person name="Richardson P."/>
        </authorList>
    </citation>
    <scope>NUCLEOTIDE SEQUENCE [LARGE SCALE GENOMIC DNA]</scope>
    <source>
        <strain evidence="2 3">MI-1</strain>
    </source>
</reference>
<feature type="transmembrane region" description="Helical" evidence="1">
    <location>
        <begin position="17"/>
        <end position="33"/>
    </location>
</feature>
<sequence length="94" mass="10784">MDTFPIAAPPNFSVNDVFYYIVSLLVHISTFFYKAMDKARYTAVPQIIRAEILFTLLSHFPCWSNSPNIRPAKANNIKIRDRQKPGQPPVNLFV</sequence>
<dbReference type="Proteomes" id="UP000001556">
    <property type="component" value="Chromosome"/>
</dbReference>
<gene>
    <name evidence="2" type="ordered locus">Dred_0619</name>
</gene>
<dbReference type="EMBL" id="CP000612">
    <property type="protein sequence ID" value="ABO49159.1"/>
    <property type="molecule type" value="Genomic_DNA"/>
</dbReference>
<name>A4J256_DESRM</name>
<accession>A4J256</accession>
<evidence type="ECO:0000313" key="2">
    <source>
        <dbReference type="EMBL" id="ABO49159.1"/>
    </source>
</evidence>
<keyword evidence="3" id="KW-1185">Reference proteome</keyword>
<proteinExistence type="predicted"/>
<dbReference type="KEGG" id="drm:Dred_0619"/>